<feature type="compositionally biased region" description="Low complexity" evidence="9">
    <location>
        <begin position="52"/>
        <end position="81"/>
    </location>
</feature>
<evidence type="ECO:0000256" key="8">
    <source>
        <dbReference type="RuleBase" id="RU004057"/>
    </source>
</evidence>
<keyword evidence="11" id="KW-0732">Signal</keyword>
<comment type="similarity">
    <text evidence="8">Belongs to the exbB/tolQ family.</text>
</comment>
<comment type="caution">
    <text evidence="13">The sequence shown here is derived from an EMBL/GenBank/DDBJ whole genome shotgun (WGS) entry which is preliminary data.</text>
</comment>
<evidence type="ECO:0000256" key="6">
    <source>
        <dbReference type="ARBA" id="ARBA00022989"/>
    </source>
</evidence>
<keyword evidence="5 8" id="KW-0653">Protein transport</keyword>
<dbReference type="PANTHER" id="PTHR30625:SF15">
    <property type="entry name" value="BIOPOLYMER TRANSPORT PROTEIN EXBB"/>
    <property type="match status" value="1"/>
</dbReference>
<feature type="domain" description="MotA/TolQ/ExbB proton channel" evidence="12">
    <location>
        <begin position="174"/>
        <end position="292"/>
    </location>
</feature>
<evidence type="ECO:0000256" key="10">
    <source>
        <dbReference type="SAM" id="Phobius"/>
    </source>
</evidence>
<dbReference type="STRING" id="1602171.ST44_10835"/>
<dbReference type="GO" id="GO:0017038">
    <property type="term" value="P:protein import"/>
    <property type="evidence" value="ECO:0007669"/>
    <property type="project" value="TreeGrafter"/>
</dbReference>
<keyword evidence="2 8" id="KW-0813">Transport</keyword>
<evidence type="ECO:0000313" key="13">
    <source>
        <dbReference type="EMBL" id="KIP60495.1"/>
    </source>
</evidence>
<accession>A0A0D0IXL3</accession>
<feature type="region of interest" description="Disordered" evidence="9">
    <location>
        <begin position="25"/>
        <end position="81"/>
    </location>
</feature>
<evidence type="ECO:0000256" key="3">
    <source>
        <dbReference type="ARBA" id="ARBA00022475"/>
    </source>
</evidence>
<reference evidence="13 14" key="1">
    <citation type="submission" date="2015-01" db="EMBL/GenBank/DDBJ databases">
        <title>Comparative genomics of non-oral Prevotella species.</title>
        <authorList>
            <person name="Accetto T."/>
            <person name="Nograsek B."/>
            <person name="Avgustin G."/>
        </authorList>
    </citation>
    <scope>NUCLEOTIDE SEQUENCE [LARGE SCALE GENOMIC DNA]</scope>
    <source>
        <strain evidence="13 14">P5-119</strain>
    </source>
</reference>
<evidence type="ECO:0000256" key="5">
    <source>
        <dbReference type="ARBA" id="ARBA00022927"/>
    </source>
</evidence>
<feature type="chain" id="PRO_5002212644" evidence="11">
    <location>
        <begin position="18"/>
        <end position="310"/>
    </location>
</feature>
<dbReference type="Pfam" id="PF01618">
    <property type="entry name" value="MotA_ExbB"/>
    <property type="match status" value="1"/>
</dbReference>
<evidence type="ECO:0000256" key="4">
    <source>
        <dbReference type="ARBA" id="ARBA00022692"/>
    </source>
</evidence>
<keyword evidence="13" id="KW-0282">Flagellum</keyword>
<evidence type="ECO:0000256" key="9">
    <source>
        <dbReference type="SAM" id="MobiDB-lite"/>
    </source>
</evidence>
<proteinExistence type="inferred from homology"/>
<dbReference type="EMBL" id="JXQK01000080">
    <property type="protein sequence ID" value="KIP60495.1"/>
    <property type="molecule type" value="Genomic_DNA"/>
</dbReference>
<dbReference type="AlphaFoldDB" id="A0A0D0IXL3"/>
<keyword evidence="13" id="KW-0966">Cell projection</keyword>
<dbReference type="PANTHER" id="PTHR30625">
    <property type="entry name" value="PROTEIN TOLQ"/>
    <property type="match status" value="1"/>
</dbReference>
<dbReference type="InterPro" id="IPR002898">
    <property type="entry name" value="MotA_ExbB_proton_chnl"/>
</dbReference>
<sequence>MLIIISLVLAAPADAAAQDKATAAAKPAAVEKTRQKPAAAKSKTAADNENGAAPATASEAAPAANAHADSLGADDTQAEATDTADVAADLEGIDDEEPLSFHQVLKTKFIEGSAGFMSLVALALVLGLAFCVERIIFLTLSEIDAKKMMADIDGALSNGDLQAAQKMCEQERGPVASICRKALARITEPIDNIERGISSYGSVEAANMEKGCSWIKLFIAIAPSLGFLGTVIGMVMAFEQIQDAGDISPTIVASGMKVALITTIFGIIAALVLQVFYNYIVSKIDHITADMEESAIKLLDSIGKYKNQKG</sequence>
<feature type="transmembrane region" description="Helical" evidence="10">
    <location>
        <begin position="258"/>
        <end position="281"/>
    </location>
</feature>
<dbReference type="InterPro" id="IPR050790">
    <property type="entry name" value="ExbB/TolQ_transport"/>
</dbReference>
<feature type="transmembrane region" description="Helical" evidence="10">
    <location>
        <begin position="116"/>
        <end position="140"/>
    </location>
</feature>
<gene>
    <name evidence="13" type="ORF">ST44_10835</name>
</gene>
<dbReference type="Proteomes" id="UP000032046">
    <property type="component" value="Unassembled WGS sequence"/>
</dbReference>
<evidence type="ECO:0000313" key="14">
    <source>
        <dbReference type="Proteomes" id="UP000032046"/>
    </source>
</evidence>
<keyword evidence="13" id="KW-0969">Cilium</keyword>
<dbReference type="GO" id="GO:0005886">
    <property type="term" value="C:plasma membrane"/>
    <property type="evidence" value="ECO:0007669"/>
    <property type="project" value="UniProtKB-SubCell"/>
</dbReference>
<keyword evidence="6 10" id="KW-1133">Transmembrane helix</keyword>
<name>A0A0D0IXL3_9BACT</name>
<evidence type="ECO:0000256" key="7">
    <source>
        <dbReference type="ARBA" id="ARBA00023136"/>
    </source>
</evidence>
<evidence type="ECO:0000256" key="11">
    <source>
        <dbReference type="SAM" id="SignalP"/>
    </source>
</evidence>
<protein>
    <submittedName>
        <fullName evidence="13">Flagellar motor protein MotA</fullName>
    </submittedName>
</protein>
<keyword evidence="7 10" id="KW-0472">Membrane</keyword>
<keyword evidence="3" id="KW-1003">Cell membrane</keyword>
<comment type="subcellular location">
    <subcellularLocation>
        <location evidence="1">Cell membrane</location>
        <topology evidence="1">Multi-pass membrane protein</topology>
    </subcellularLocation>
    <subcellularLocation>
        <location evidence="8">Membrane</location>
        <topology evidence="8">Multi-pass membrane protein</topology>
    </subcellularLocation>
</comment>
<keyword evidence="14" id="KW-1185">Reference proteome</keyword>
<feature type="transmembrane region" description="Helical" evidence="10">
    <location>
        <begin position="217"/>
        <end position="238"/>
    </location>
</feature>
<evidence type="ECO:0000259" key="12">
    <source>
        <dbReference type="Pfam" id="PF01618"/>
    </source>
</evidence>
<evidence type="ECO:0000256" key="2">
    <source>
        <dbReference type="ARBA" id="ARBA00022448"/>
    </source>
</evidence>
<evidence type="ECO:0000256" key="1">
    <source>
        <dbReference type="ARBA" id="ARBA00004651"/>
    </source>
</evidence>
<feature type="signal peptide" evidence="11">
    <location>
        <begin position="1"/>
        <end position="17"/>
    </location>
</feature>
<organism evidence="13 14">
    <name type="scientific">Prevotella pectinovora</name>
    <dbReference type="NCBI Taxonomy" id="1602169"/>
    <lineage>
        <taxon>Bacteria</taxon>
        <taxon>Pseudomonadati</taxon>
        <taxon>Bacteroidota</taxon>
        <taxon>Bacteroidia</taxon>
        <taxon>Bacteroidales</taxon>
        <taxon>Prevotellaceae</taxon>
        <taxon>Prevotella</taxon>
    </lineage>
</organism>
<keyword evidence="4 10" id="KW-0812">Transmembrane</keyword>